<name>A0A1S2M619_9BACI</name>
<keyword evidence="1 5" id="KW-0808">Transferase</keyword>
<dbReference type="InterPro" id="IPR050680">
    <property type="entry name" value="YpeA/RimI_acetyltransf"/>
</dbReference>
<accession>A0A1S2M619</accession>
<protein>
    <submittedName>
        <fullName evidence="5">GNAT family N-acetyltransferase</fullName>
    </submittedName>
</protein>
<evidence type="ECO:0000313" key="6">
    <source>
        <dbReference type="Proteomes" id="UP000180175"/>
    </source>
</evidence>
<feature type="domain" description="N-acetyltransferase" evidence="3">
    <location>
        <begin position="136"/>
        <end position="274"/>
    </location>
</feature>
<reference evidence="5 6" key="3">
    <citation type="journal article" date="2019" name="Int. J. Syst. Evol. Microbiol.">
        <title>Anaerobacillus isosaccharinicus sp. nov., an alkaliphilic bacterium which degrades isosaccharinic acid.</title>
        <authorList>
            <person name="Bassil N.M."/>
            <person name="Lloyd J.R."/>
        </authorList>
    </citation>
    <scope>NUCLEOTIDE SEQUENCE [LARGE SCALE GENOMIC DNA]</scope>
    <source>
        <strain evidence="5 6">NB2006</strain>
    </source>
</reference>
<proteinExistence type="predicted"/>
<dbReference type="OrthoDB" id="9799092at2"/>
<dbReference type="SUPFAM" id="SSF55729">
    <property type="entry name" value="Acyl-CoA N-acyltransferases (Nat)"/>
    <property type="match status" value="1"/>
</dbReference>
<evidence type="ECO:0000259" key="3">
    <source>
        <dbReference type="PROSITE" id="PS51186"/>
    </source>
</evidence>
<reference evidence="5 6" key="2">
    <citation type="journal article" date="2017" name="Genome Announc.">
        <title>Draft Genome Sequences of Four Alkaliphilic Bacteria Belonging to the Anaerobacillus Genus.</title>
        <authorList>
            <person name="Bassil N.M."/>
            <person name="Lloyd J.R."/>
        </authorList>
    </citation>
    <scope>NUCLEOTIDE SEQUENCE [LARGE SCALE GENOMIC DNA]</scope>
    <source>
        <strain evidence="5 6">NB2006</strain>
    </source>
</reference>
<dbReference type="GO" id="GO:0016747">
    <property type="term" value="F:acyltransferase activity, transferring groups other than amino-acyl groups"/>
    <property type="evidence" value="ECO:0007669"/>
    <property type="project" value="InterPro"/>
</dbReference>
<reference evidence="5" key="4">
    <citation type="submission" date="2020-10" db="EMBL/GenBank/DDBJ databases">
        <authorList>
            <person name="Bassil N.M."/>
            <person name="Lloyd J.R."/>
        </authorList>
    </citation>
    <scope>NUCLEOTIDE SEQUENCE</scope>
    <source>
        <strain evidence="5">NB2006</strain>
    </source>
</reference>
<organism evidence="4 6">
    <name type="scientific">Anaerobacillus isosaccharinicus</name>
    <dbReference type="NCBI Taxonomy" id="1532552"/>
    <lineage>
        <taxon>Bacteria</taxon>
        <taxon>Bacillati</taxon>
        <taxon>Bacillota</taxon>
        <taxon>Bacilli</taxon>
        <taxon>Bacillales</taxon>
        <taxon>Bacillaceae</taxon>
        <taxon>Anaerobacillus</taxon>
    </lineage>
</organism>
<evidence type="ECO:0000256" key="2">
    <source>
        <dbReference type="ARBA" id="ARBA00023315"/>
    </source>
</evidence>
<dbReference type="EMBL" id="LQXD01000083">
    <property type="protein sequence ID" value="OIJ19085.1"/>
    <property type="molecule type" value="Genomic_DNA"/>
</dbReference>
<dbReference type="KEGG" id="aia:AWH56_012890"/>
<dbReference type="CDD" id="cd04301">
    <property type="entry name" value="NAT_SF"/>
    <property type="match status" value="1"/>
</dbReference>
<gene>
    <name evidence="5" type="ORF">AWH56_012890</name>
    <name evidence="4" type="ORF">AWH56_09785</name>
</gene>
<sequence>MSIYVTKGEKKNEYHAINEQKQVVGKGWIFPSVPSDIFGYPRLNVFIEMKVEQCDDQLAIKDLLFATLLEKAKEIRSENREKKVRVYHCCFSHDQEAIKYYSEKSGFQHDEGMYIIRKVMSDTPPQVTDTPEVNYEALPLSSEEDIVQLINAHQTVFRSGYSVEGIKELQEKFGWKSIAAIHNGEIVGNIMLWVNEENPNHPFGWVEDLFVTKDVRHKGIGKNLVAQALAHFRDLHVPEIRIEVWSANERAMNLYKQFGFSFYEETESSIGMFL</sequence>
<evidence type="ECO:0000313" key="5">
    <source>
        <dbReference type="EMBL" id="QOY38343.1"/>
    </source>
</evidence>
<dbReference type="InterPro" id="IPR016181">
    <property type="entry name" value="Acyl_CoA_acyltransferase"/>
</dbReference>
<evidence type="ECO:0000256" key="1">
    <source>
        <dbReference type="ARBA" id="ARBA00022679"/>
    </source>
</evidence>
<dbReference type="AlphaFoldDB" id="A0A1S2M619"/>
<keyword evidence="6" id="KW-1185">Reference proteome</keyword>
<reference evidence="4 6" key="1">
    <citation type="submission" date="2016-10" db="EMBL/GenBank/DDBJ databases">
        <title>Draft genome sequences of four alkaliphilic bacteria belonging to the Anaerobacillus genus.</title>
        <authorList>
            <person name="Bassil N.M."/>
            <person name="Lloyd J.R."/>
        </authorList>
    </citation>
    <scope>NUCLEOTIDE SEQUENCE [LARGE SCALE GENOMIC DNA]</scope>
    <source>
        <strain evidence="4 6">NB2006</strain>
    </source>
</reference>
<dbReference type="InterPro" id="IPR000182">
    <property type="entry name" value="GNAT_dom"/>
</dbReference>
<keyword evidence="2" id="KW-0012">Acyltransferase</keyword>
<dbReference type="EMBL" id="CP063356">
    <property type="protein sequence ID" value="QOY38343.1"/>
    <property type="molecule type" value="Genomic_DNA"/>
</dbReference>
<dbReference type="PANTHER" id="PTHR43420">
    <property type="entry name" value="ACETYLTRANSFERASE"/>
    <property type="match status" value="1"/>
</dbReference>
<dbReference type="Pfam" id="PF00583">
    <property type="entry name" value="Acetyltransf_1"/>
    <property type="match status" value="1"/>
</dbReference>
<dbReference type="Proteomes" id="UP000180175">
    <property type="component" value="Chromosome"/>
</dbReference>
<evidence type="ECO:0000313" key="4">
    <source>
        <dbReference type="EMBL" id="OIJ19085.1"/>
    </source>
</evidence>
<dbReference type="Gene3D" id="3.40.630.30">
    <property type="match status" value="1"/>
</dbReference>
<dbReference type="PROSITE" id="PS51186">
    <property type="entry name" value="GNAT"/>
    <property type="match status" value="1"/>
</dbReference>
<dbReference type="RefSeq" id="WP_071316979.1">
    <property type="nucleotide sequence ID" value="NZ_CP063356.2"/>
</dbReference>